<dbReference type="GO" id="GO:0009253">
    <property type="term" value="P:peptidoglycan catabolic process"/>
    <property type="evidence" value="ECO:0007669"/>
    <property type="project" value="InterPro"/>
</dbReference>
<reference evidence="4 5" key="1">
    <citation type="submission" date="2019-10" db="EMBL/GenBank/DDBJ databases">
        <title>Gracilibacillus sp. nov. isolated from rice seeds.</title>
        <authorList>
            <person name="He S."/>
        </authorList>
    </citation>
    <scope>NUCLEOTIDE SEQUENCE [LARGE SCALE GENOMIC DNA]</scope>
    <source>
        <strain evidence="4 5">TD8</strain>
    </source>
</reference>
<proteinExistence type="predicted"/>
<organism evidence="4 5">
    <name type="scientific">Gracilibacillus oryzae</name>
    <dbReference type="NCBI Taxonomy" id="1672701"/>
    <lineage>
        <taxon>Bacteria</taxon>
        <taxon>Bacillati</taxon>
        <taxon>Bacillota</taxon>
        <taxon>Bacilli</taxon>
        <taxon>Bacillales</taxon>
        <taxon>Bacillaceae</taxon>
        <taxon>Gracilibacillus</taxon>
    </lineage>
</organism>
<dbReference type="CDD" id="cd02696">
    <property type="entry name" value="MurNAc-LAA"/>
    <property type="match status" value="1"/>
</dbReference>
<comment type="caution">
    <text evidence="4">The sequence shown here is derived from an EMBL/GenBank/DDBJ whole genome shotgun (WGS) entry which is preliminary data.</text>
</comment>
<keyword evidence="5" id="KW-1185">Reference proteome</keyword>
<feature type="region of interest" description="Disordered" evidence="2">
    <location>
        <begin position="203"/>
        <end position="223"/>
    </location>
</feature>
<evidence type="ECO:0000256" key="2">
    <source>
        <dbReference type="SAM" id="MobiDB-lite"/>
    </source>
</evidence>
<dbReference type="GO" id="GO:0008745">
    <property type="term" value="F:N-acetylmuramoyl-L-alanine amidase activity"/>
    <property type="evidence" value="ECO:0007669"/>
    <property type="project" value="InterPro"/>
</dbReference>
<dbReference type="EMBL" id="WEID01000005">
    <property type="protein sequence ID" value="KAB8139248.1"/>
    <property type="molecule type" value="Genomic_DNA"/>
</dbReference>
<gene>
    <name evidence="4" type="ORF">F9U64_01085</name>
</gene>
<evidence type="ECO:0000313" key="5">
    <source>
        <dbReference type="Proteomes" id="UP000480246"/>
    </source>
</evidence>
<dbReference type="Proteomes" id="UP000480246">
    <property type="component" value="Unassembled WGS sequence"/>
</dbReference>
<sequence length="319" mass="36866">MSKVAIFAGHNHDTWELTGGKGIFTNLDADGEYEEFDSNYEIAKDTVKLLREHSNITVLFPQEGGKRKMSLSERVRYCNYHKVDTAIFIHSNAGSATAKGAAGFYWYNSEEGKHLANLYKEEMEAFRYPLWSNGTYPCTPGTWSEFYVVKETNMPVLLTESFFFTNPKELKQYLLDPEQLDNLSYVHYALVCRYFGVQPKSEKVETATSEPKNKEEGLSVSAEKELQKEIDELKHEMKRLFEQKQDKPSTSDQPSEWAKDVWKQQVMQGYFDGSNPKMPLTREQAAEVLDRFAEKIREYEINPLKNRVAELEGRVEQSK</sequence>
<evidence type="ECO:0000259" key="3">
    <source>
        <dbReference type="SMART" id="SM00646"/>
    </source>
</evidence>
<accession>A0A7C8GVG4</accession>
<dbReference type="SUPFAM" id="SSF53187">
    <property type="entry name" value="Zn-dependent exopeptidases"/>
    <property type="match status" value="1"/>
</dbReference>
<dbReference type="SMART" id="SM00646">
    <property type="entry name" value="Ami_3"/>
    <property type="match status" value="1"/>
</dbReference>
<feature type="domain" description="MurNAc-LAA" evidence="3">
    <location>
        <begin position="75"/>
        <end position="192"/>
    </location>
</feature>
<evidence type="ECO:0000256" key="1">
    <source>
        <dbReference type="ARBA" id="ARBA00022801"/>
    </source>
</evidence>
<dbReference type="InterPro" id="IPR002508">
    <property type="entry name" value="MurNAc-LAA_cat"/>
</dbReference>
<name>A0A7C8GVG4_9BACI</name>
<protein>
    <submittedName>
        <fullName evidence="4">N-acetylmuramoyl-L-alanine amidase</fullName>
    </submittedName>
</protein>
<dbReference type="PANTHER" id="PTHR30404">
    <property type="entry name" value="N-ACETYLMURAMOYL-L-ALANINE AMIDASE"/>
    <property type="match status" value="1"/>
</dbReference>
<dbReference type="InterPro" id="IPR050695">
    <property type="entry name" value="N-acetylmuramoyl_amidase_3"/>
</dbReference>
<dbReference type="GO" id="GO:0030288">
    <property type="term" value="C:outer membrane-bounded periplasmic space"/>
    <property type="evidence" value="ECO:0007669"/>
    <property type="project" value="TreeGrafter"/>
</dbReference>
<evidence type="ECO:0000313" key="4">
    <source>
        <dbReference type="EMBL" id="KAB8139248.1"/>
    </source>
</evidence>
<dbReference type="AlphaFoldDB" id="A0A7C8GVG4"/>
<dbReference type="OrthoDB" id="9763643at2"/>
<dbReference type="RefSeq" id="WP_153400925.1">
    <property type="nucleotide sequence ID" value="NZ_ML762424.1"/>
</dbReference>
<dbReference type="Gene3D" id="3.40.630.40">
    <property type="entry name" value="Zn-dependent exopeptidases"/>
    <property type="match status" value="1"/>
</dbReference>
<dbReference type="Pfam" id="PF01520">
    <property type="entry name" value="Amidase_3"/>
    <property type="match status" value="1"/>
</dbReference>
<keyword evidence="1" id="KW-0378">Hydrolase</keyword>
<dbReference type="PANTHER" id="PTHR30404:SF0">
    <property type="entry name" value="N-ACETYLMURAMOYL-L-ALANINE AMIDASE AMIC"/>
    <property type="match status" value="1"/>
</dbReference>